<keyword evidence="13 15" id="KW-0234">DNA repair</keyword>
<dbReference type="InterPro" id="IPR014857">
    <property type="entry name" value="Nse1_RING_C4HC3-type"/>
</dbReference>
<evidence type="ECO:0000256" key="8">
    <source>
        <dbReference type="ARBA" id="ARBA00022763"/>
    </source>
</evidence>
<feature type="compositionally biased region" description="Low complexity" evidence="16">
    <location>
        <begin position="340"/>
        <end position="349"/>
    </location>
</feature>
<feature type="domain" description="Non-structural maintenance of chromosomes element 1 RING C4HC3-type" evidence="17">
    <location>
        <begin position="230"/>
        <end position="267"/>
    </location>
</feature>
<dbReference type="InterPro" id="IPR036388">
    <property type="entry name" value="WH-like_DNA-bd_sf"/>
</dbReference>
<comment type="subunit">
    <text evidence="15">Component of the Smc5-Smc6 complex.</text>
</comment>
<feature type="region of interest" description="Disordered" evidence="16">
    <location>
        <begin position="1"/>
        <end position="30"/>
    </location>
</feature>
<feature type="compositionally biased region" description="Polar residues" evidence="16">
    <location>
        <begin position="8"/>
        <end position="25"/>
    </location>
</feature>
<comment type="similarity">
    <text evidence="3 15">Belongs to the NSE1 family.</text>
</comment>
<dbReference type="GO" id="GO:0000724">
    <property type="term" value="P:double-strand break repair via homologous recombination"/>
    <property type="evidence" value="ECO:0007669"/>
    <property type="project" value="TreeGrafter"/>
</dbReference>
<evidence type="ECO:0000256" key="9">
    <source>
        <dbReference type="ARBA" id="ARBA00022771"/>
    </source>
</evidence>
<reference evidence="19" key="1">
    <citation type="submission" date="2016-09" db="EMBL/GenBank/DDBJ databases">
        <authorList>
            <person name="Jeantristanb JTB J.-T."/>
            <person name="Ricardo R."/>
        </authorList>
    </citation>
    <scope>NUCLEOTIDE SEQUENCE [LARGE SCALE GENOMIC DNA]</scope>
</reference>
<sequence>MARRTRTAVGSDSDSEQPSHQGRNQSQHDHGVIMDSLVDAEMTLRHLFLQAFISRRVVEVGLAQRIYKECAKMCAVPQDTFAGFISTLEDGLALLGLDIKRSRDQESGLSYIVLVRSRDHKQDSEINTAEDAAAKTATDFKPEEIAFFRAIVGEIMSTDDLSYSVPMKEALRCTKGSRTIAQELVRSFIAKGWLQLHRSQRLTLSVRSMAELGGWLRDTFDDDDQAVVDCNACNAIVTCGYACPNDDCRIRLHTYCVDARLNQGRCPGSLAGTCQQTWITTANGKFVGTTIGIKAIVGMDDYDVDDTYNRLTSTPLAPTSTAASRATNGRSSATKRMNNARGARGARVGVSDEDEEDELLDD</sequence>
<evidence type="ECO:0000256" key="10">
    <source>
        <dbReference type="ARBA" id="ARBA00022786"/>
    </source>
</evidence>
<dbReference type="Gene3D" id="3.90.1150.220">
    <property type="match status" value="1"/>
</dbReference>
<dbReference type="GO" id="GO:0008270">
    <property type="term" value="F:zinc ion binding"/>
    <property type="evidence" value="ECO:0007669"/>
    <property type="project" value="UniProtKB-KW"/>
</dbReference>
<dbReference type="OrthoDB" id="185455at2759"/>
<evidence type="ECO:0000256" key="16">
    <source>
        <dbReference type="SAM" id="MobiDB-lite"/>
    </source>
</evidence>
<comment type="catalytic activity">
    <reaction evidence="1 15">
        <text>S-ubiquitinyl-[E2 ubiquitin-conjugating enzyme]-L-cysteine + [acceptor protein]-L-lysine = [E2 ubiquitin-conjugating enzyme]-L-cysteine + N(6)-ubiquitinyl-[acceptor protein]-L-lysine.</text>
        <dbReference type="EC" id="2.3.2.27"/>
    </reaction>
</comment>
<keyword evidence="14 15" id="KW-0539">Nucleus</keyword>
<keyword evidence="19" id="KW-1185">Reference proteome</keyword>
<dbReference type="GO" id="GO:0030915">
    <property type="term" value="C:Smc5-Smc6 complex"/>
    <property type="evidence" value="ECO:0007669"/>
    <property type="project" value="UniProtKB-UniRule"/>
</dbReference>
<dbReference type="Pfam" id="PF07574">
    <property type="entry name" value="SMC_Nse1"/>
    <property type="match status" value="1"/>
</dbReference>
<dbReference type="STRING" id="269621.A0A238F742"/>
<dbReference type="PANTHER" id="PTHR20973">
    <property type="entry name" value="NON-SMC ELEMENT 1-RELATED"/>
    <property type="match status" value="1"/>
</dbReference>
<keyword evidence="6 15" id="KW-0808">Transferase</keyword>
<dbReference type="EC" id="2.3.2.27" evidence="4 15"/>
<evidence type="ECO:0000256" key="6">
    <source>
        <dbReference type="ARBA" id="ARBA00022679"/>
    </source>
</evidence>
<evidence type="ECO:0000256" key="12">
    <source>
        <dbReference type="ARBA" id="ARBA00023172"/>
    </source>
</evidence>
<keyword evidence="8 15" id="KW-0227">DNA damage</keyword>
<dbReference type="Proteomes" id="UP000198372">
    <property type="component" value="Unassembled WGS sequence"/>
</dbReference>
<evidence type="ECO:0000256" key="11">
    <source>
        <dbReference type="ARBA" id="ARBA00022833"/>
    </source>
</evidence>
<evidence type="ECO:0000256" key="14">
    <source>
        <dbReference type="ARBA" id="ARBA00023242"/>
    </source>
</evidence>
<dbReference type="GO" id="GO:0005634">
    <property type="term" value="C:nucleus"/>
    <property type="evidence" value="ECO:0007669"/>
    <property type="project" value="UniProtKB-SubCell"/>
</dbReference>
<keyword evidence="7 15" id="KW-0479">Metal-binding</keyword>
<feature type="region of interest" description="Disordered" evidence="16">
    <location>
        <begin position="315"/>
        <end position="362"/>
    </location>
</feature>
<feature type="compositionally biased region" description="Low complexity" evidence="16">
    <location>
        <begin position="315"/>
        <end position="327"/>
    </location>
</feature>
<evidence type="ECO:0000256" key="4">
    <source>
        <dbReference type="ARBA" id="ARBA00012483"/>
    </source>
</evidence>
<dbReference type="InterPro" id="IPR013083">
    <property type="entry name" value="Znf_RING/FYVE/PHD"/>
</dbReference>
<accession>A0A238F742</accession>
<evidence type="ECO:0000313" key="18">
    <source>
        <dbReference type="EMBL" id="SCV67833.1"/>
    </source>
</evidence>
<evidence type="ECO:0000256" key="1">
    <source>
        <dbReference type="ARBA" id="ARBA00000900"/>
    </source>
</evidence>
<proteinExistence type="inferred from homology"/>
<dbReference type="EMBL" id="FMSP01000002">
    <property type="protein sequence ID" value="SCV67833.1"/>
    <property type="molecule type" value="Genomic_DNA"/>
</dbReference>
<comment type="subcellular location">
    <subcellularLocation>
        <location evidence="2 15">Nucleus</location>
    </subcellularLocation>
</comment>
<keyword evidence="12 15" id="KW-0233">DNA recombination</keyword>
<evidence type="ECO:0000256" key="5">
    <source>
        <dbReference type="ARBA" id="ARBA00019422"/>
    </source>
</evidence>
<dbReference type="AlphaFoldDB" id="A0A238F742"/>
<dbReference type="GO" id="GO:0061630">
    <property type="term" value="F:ubiquitin protein ligase activity"/>
    <property type="evidence" value="ECO:0007669"/>
    <property type="project" value="UniProtKB-EC"/>
</dbReference>
<feature type="compositionally biased region" description="Polar residues" evidence="16">
    <location>
        <begin position="328"/>
        <end position="337"/>
    </location>
</feature>
<evidence type="ECO:0000259" key="17">
    <source>
        <dbReference type="Pfam" id="PF08746"/>
    </source>
</evidence>
<comment type="function">
    <text evidence="15">Acts in a DNA repair pathway for removal of UV-induced DNA damage that is distinct from classical nucleotide excision repair and in repair of ionizing radiation damage. Functions in homologous recombination repair of DNA double strand breaks and in recovery of stalled replication forks.</text>
</comment>
<gene>
    <name evidence="18" type="ORF">BQ2448_5444</name>
</gene>
<dbReference type="InterPro" id="IPR011513">
    <property type="entry name" value="Nse1"/>
</dbReference>
<dbReference type="Gene3D" id="3.30.40.10">
    <property type="entry name" value="Zinc/RING finger domain, C3HC4 (zinc finger)"/>
    <property type="match status" value="1"/>
</dbReference>
<evidence type="ECO:0000256" key="3">
    <source>
        <dbReference type="ARBA" id="ARBA00010258"/>
    </source>
</evidence>
<dbReference type="PANTHER" id="PTHR20973:SF0">
    <property type="entry name" value="NON-STRUCTURAL MAINTENANCE OF CHROMOSOMES ELEMENT 1 HOMOLOG"/>
    <property type="match status" value="1"/>
</dbReference>
<dbReference type="Gene3D" id="1.10.10.10">
    <property type="entry name" value="Winged helix-like DNA-binding domain superfamily/Winged helix DNA-binding domain"/>
    <property type="match status" value="1"/>
</dbReference>
<keyword evidence="10 15" id="KW-0833">Ubl conjugation pathway</keyword>
<protein>
    <recommendedName>
        <fullName evidence="5 15">Non-structural maintenance of chromosomes element 1 homolog</fullName>
        <ecNumber evidence="4 15">2.3.2.27</ecNumber>
    </recommendedName>
</protein>
<evidence type="ECO:0000256" key="15">
    <source>
        <dbReference type="RuleBase" id="RU368018"/>
    </source>
</evidence>
<organism evidence="18 19">
    <name type="scientific">Microbotryum intermedium</name>
    <dbReference type="NCBI Taxonomy" id="269621"/>
    <lineage>
        <taxon>Eukaryota</taxon>
        <taxon>Fungi</taxon>
        <taxon>Dikarya</taxon>
        <taxon>Basidiomycota</taxon>
        <taxon>Pucciniomycotina</taxon>
        <taxon>Microbotryomycetes</taxon>
        <taxon>Microbotryales</taxon>
        <taxon>Microbotryaceae</taxon>
        <taxon>Microbotryum</taxon>
    </lineage>
</organism>
<keyword evidence="9 15" id="KW-0863">Zinc-finger</keyword>
<feature type="compositionally biased region" description="Acidic residues" evidence="16">
    <location>
        <begin position="351"/>
        <end position="362"/>
    </location>
</feature>
<evidence type="ECO:0000256" key="2">
    <source>
        <dbReference type="ARBA" id="ARBA00004123"/>
    </source>
</evidence>
<evidence type="ECO:0000313" key="19">
    <source>
        <dbReference type="Proteomes" id="UP000198372"/>
    </source>
</evidence>
<dbReference type="Pfam" id="PF08746">
    <property type="entry name" value="zf-RING-like"/>
    <property type="match status" value="1"/>
</dbReference>
<name>A0A238F742_9BASI</name>
<keyword evidence="11 15" id="KW-0862">Zinc</keyword>
<evidence type="ECO:0000256" key="7">
    <source>
        <dbReference type="ARBA" id="ARBA00022723"/>
    </source>
</evidence>
<evidence type="ECO:0000256" key="13">
    <source>
        <dbReference type="ARBA" id="ARBA00023204"/>
    </source>
</evidence>